<proteinExistence type="predicted"/>
<evidence type="ECO:0000313" key="1">
    <source>
        <dbReference type="EMBL" id="CBJ93153.1"/>
    </source>
</evidence>
<dbReference type="NCBIfam" id="TIGR02747">
    <property type="entry name" value="TraV"/>
    <property type="match status" value="1"/>
</dbReference>
<dbReference type="AlphaFoldDB" id="A0A9P1JLA1"/>
<geneLocation type="plasmid" evidence="1">
    <name>VIBNI_pA</name>
</geneLocation>
<name>A0A9P1JLA1_9VIBR</name>
<sequence>MIRICSALMVPFVLQGCAAGLGEEYSCAQIGGVNGCTTMGEIRHQMGVPSDRLSLSAHHSEHTTESPQTLSPFLVLPRRDRHGVPERTSETVRKITIFPFTTKDGHYVDTTDVYLILHNSQWSGRPAPEIWKD</sequence>
<protein>
    <submittedName>
        <fullName evidence="1">TraV</fullName>
    </submittedName>
</protein>
<dbReference type="PROSITE" id="PS51257">
    <property type="entry name" value="PROKAR_LIPOPROTEIN"/>
    <property type="match status" value="1"/>
</dbReference>
<dbReference type="Pfam" id="PF09676">
    <property type="entry name" value="TraV"/>
    <property type="match status" value="1"/>
</dbReference>
<dbReference type="InterPro" id="IPR014118">
    <property type="entry name" value="T4SS_TraV"/>
</dbReference>
<reference evidence="1" key="1">
    <citation type="submission" date="2010-02" db="EMBL/GenBank/DDBJ databases">
        <authorList>
            <person name="Genoscope - CEA"/>
        </authorList>
    </citation>
    <scope>NUCLEOTIDE SEQUENCE</scope>
    <source>
        <plasmid evidence="1">VIBNI_pA</plasmid>
    </source>
</reference>
<dbReference type="RefSeq" id="WP_013610289.1">
    <property type="nucleotide sequence ID" value="NC_015156.1"/>
</dbReference>
<accession>A0A9P1JLA1</accession>
<organism evidence="1">
    <name type="scientific">Vibrio nigripulchritudo</name>
    <dbReference type="NCBI Taxonomy" id="28173"/>
    <lineage>
        <taxon>Bacteria</taxon>
        <taxon>Pseudomonadati</taxon>
        <taxon>Pseudomonadota</taxon>
        <taxon>Gammaproteobacteria</taxon>
        <taxon>Vibrionales</taxon>
        <taxon>Vibrionaceae</taxon>
        <taxon>Vibrio</taxon>
    </lineage>
</organism>
<dbReference type="EMBL" id="FP893246">
    <property type="protein sequence ID" value="CBJ93153.1"/>
    <property type="molecule type" value="Genomic_DNA"/>
</dbReference>
<keyword evidence="1" id="KW-0614">Plasmid</keyword>
<gene>
    <name evidence="1" type="ORF">VIBNI_0123</name>
</gene>
<dbReference type="GeneID" id="97545105"/>